<name>A0A1G8QKB0_9RHOB</name>
<protein>
    <submittedName>
        <fullName evidence="2">Serine/threonine protein phosphatase 1</fullName>
    </submittedName>
</protein>
<evidence type="ECO:0000259" key="1">
    <source>
        <dbReference type="Pfam" id="PF00149"/>
    </source>
</evidence>
<evidence type="ECO:0000313" key="2">
    <source>
        <dbReference type="EMBL" id="SDJ05096.1"/>
    </source>
</evidence>
<dbReference type="InterPro" id="IPR004843">
    <property type="entry name" value="Calcineurin-like_PHP"/>
</dbReference>
<dbReference type="AlphaFoldDB" id="A0A1G8QKB0"/>
<dbReference type="PANTHER" id="PTHR42850">
    <property type="entry name" value="METALLOPHOSPHOESTERASE"/>
    <property type="match status" value="1"/>
</dbReference>
<dbReference type="CDD" id="cd00144">
    <property type="entry name" value="MPP_PPP_family"/>
    <property type="match status" value="1"/>
</dbReference>
<reference evidence="2 3" key="1">
    <citation type="submission" date="2016-10" db="EMBL/GenBank/DDBJ databases">
        <authorList>
            <person name="de Groot N.N."/>
        </authorList>
    </citation>
    <scope>NUCLEOTIDE SEQUENCE [LARGE SCALE GENOMIC DNA]</scope>
    <source>
        <strain evidence="2 3">DSM 26424</strain>
    </source>
</reference>
<dbReference type="PRINTS" id="PR00114">
    <property type="entry name" value="STPHPHTASE"/>
</dbReference>
<dbReference type="OrthoDB" id="9807890at2"/>
<dbReference type="RefSeq" id="WP_089849367.1">
    <property type="nucleotide sequence ID" value="NZ_FNEJ01000016.1"/>
</dbReference>
<sequence length="253" mass="27371">MKILSHLFRAKGSGQAKPAFDAPLAPDRPFCAIGDIHGSLPALEALLSKIESLPQVPPVICLGDYMDRGEQSAQALTRLWALAKEFGEDFVCLKGNHEQMCLDFLENPEEGGEFWLRHGGLQTLASYGIGHRPGQASHRVLRDKLADAMGPDLLDWLAGLPLSWQSGNVVVVHAGLDPALPLAAQRPSVLMWGHPEFEKTPRRDGLWVVHGHTIVPEPQVVAGRIATDTGAYATGRLSAAHVSMDGVTFLTNL</sequence>
<dbReference type="Pfam" id="PF00149">
    <property type="entry name" value="Metallophos"/>
    <property type="match status" value="1"/>
</dbReference>
<keyword evidence="3" id="KW-1185">Reference proteome</keyword>
<dbReference type="GO" id="GO:0110154">
    <property type="term" value="P:RNA decapping"/>
    <property type="evidence" value="ECO:0007669"/>
    <property type="project" value="TreeGrafter"/>
</dbReference>
<dbReference type="Gene3D" id="3.60.21.10">
    <property type="match status" value="1"/>
</dbReference>
<dbReference type="InterPro" id="IPR029052">
    <property type="entry name" value="Metallo-depent_PP-like"/>
</dbReference>
<dbReference type="STRING" id="555512.SAMN04487993_101636"/>
<dbReference type="GO" id="GO:0016791">
    <property type="term" value="F:phosphatase activity"/>
    <property type="evidence" value="ECO:0007669"/>
    <property type="project" value="TreeGrafter"/>
</dbReference>
<dbReference type="GO" id="GO:0005737">
    <property type="term" value="C:cytoplasm"/>
    <property type="evidence" value="ECO:0007669"/>
    <property type="project" value="TreeGrafter"/>
</dbReference>
<dbReference type="InterPro" id="IPR006186">
    <property type="entry name" value="Ser/Thr-sp_prot-phosphatase"/>
</dbReference>
<accession>A0A1G8QKB0</accession>
<evidence type="ECO:0000313" key="3">
    <source>
        <dbReference type="Proteomes" id="UP000199093"/>
    </source>
</evidence>
<gene>
    <name evidence="2" type="ORF">SAMN04487993_101636</name>
</gene>
<organism evidence="2 3">
    <name type="scientific">Salipiger marinus</name>
    <dbReference type="NCBI Taxonomy" id="555512"/>
    <lineage>
        <taxon>Bacteria</taxon>
        <taxon>Pseudomonadati</taxon>
        <taxon>Pseudomonadota</taxon>
        <taxon>Alphaproteobacteria</taxon>
        <taxon>Rhodobacterales</taxon>
        <taxon>Roseobacteraceae</taxon>
        <taxon>Salipiger</taxon>
    </lineage>
</organism>
<dbReference type="SUPFAM" id="SSF56300">
    <property type="entry name" value="Metallo-dependent phosphatases"/>
    <property type="match status" value="1"/>
</dbReference>
<dbReference type="PANTHER" id="PTHR42850:SF4">
    <property type="entry name" value="ZINC-DEPENDENT ENDOPOLYPHOSPHATASE"/>
    <property type="match status" value="1"/>
</dbReference>
<dbReference type="Proteomes" id="UP000199093">
    <property type="component" value="Unassembled WGS sequence"/>
</dbReference>
<dbReference type="GO" id="GO:0008803">
    <property type="term" value="F:bis(5'-nucleosyl)-tetraphosphatase (symmetrical) activity"/>
    <property type="evidence" value="ECO:0007669"/>
    <property type="project" value="TreeGrafter"/>
</dbReference>
<feature type="domain" description="Calcineurin-like phosphoesterase" evidence="1">
    <location>
        <begin position="29"/>
        <end position="213"/>
    </location>
</feature>
<proteinExistence type="predicted"/>
<dbReference type="EMBL" id="FNEJ01000016">
    <property type="protein sequence ID" value="SDJ05096.1"/>
    <property type="molecule type" value="Genomic_DNA"/>
</dbReference>
<dbReference type="InterPro" id="IPR050126">
    <property type="entry name" value="Ap4A_hydrolase"/>
</dbReference>